<evidence type="ECO:0000313" key="19">
    <source>
        <dbReference type="EMBL" id="RHY64372.1"/>
    </source>
</evidence>
<keyword evidence="14" id="KW-0812">Transmembrane</keyword>
<evidence type="ECO:0000256" key="10">
    <source>
        <dbReference type="ARBA" id="ARBA00023326"/>
    </source>
</evidence>
<evidence type="ECO:0000313" key="28">
    <source>
        <dbReference type="Proteomes" id="UP000283543"/>
    </source>
</evidence>
<evidence type="ECO:0000256" key="4">
    <source>
        <dbReference type="ARBA" id="ARBA00022475"/>
    </source>
</evidence>
<keyword evidence="8" id="KW-0119">Carbohydrate metabolism</keyword>
<evidence type="ECO:0000313" key="27">
    <source>
        <dbReference type="Proteomes" id="UP000266643"/>
    </source>
</evidence>
<dbReference type="Proteomes" id="UP000286510">
    <property type="component" value="Unassembled WGS sequence"/>
</dbReference>
<comment type="function">
    <text evidence="11">Glucanases play a role in cell expansion during growth, in cell-cell fusion during mating, and in spore release during sporulation. This enzyme may be involved in beta-glucan degradation. Active on laminarin and lichenan.</text>
</comment>
<dbReference type="Proteomes" id="UP000283543">
    <property type="component" value="Unassembled WGS sequence"/>
</dbReference>
<evidence type="ECO:0000313" key="20">
    <source>
        <dbReference type="EMBL" id="RHY70418.1"/>
    </source>
</evidence>
<comment type="subcellular location">
    <subcellularLocation>
        <location evidence="2">Cell membrane</location>
    </subcellularLocation>
</comment>
<gene>
    <name evidence="17" type="ORF">DYB25_008808</name>
    <name evidence="21" type="ORF">DYB26_003007</name>
    <name evidence="19" type="ORF">DYB30_007738</name>
    <name evidence="22" type="ORF">DYB31_008198</name>
    <name evidence="20" type="ORF">DYB34_008909</name>
    <name evidence="16" type="ORF">DYB36_003547</name>
    <name evidence="18" type="ORF">DYB38_009540</name>
</gene>
<dbReference type="Gene3D" id="2.80.10.50">
    <property type="match status" value="1"/>
</dbReference>
<evidence type="ECO:0000313" key="24">
    <source>
        <dbReference type="Proteomes" id="UP000265716"/>
    </source>
</evidence>
<dbReference type="EMBL" id="QUTE01003407">
    <property type="protein sequence ID" value="RHZ39816.1"/>
    <property type="molecule type" value="Genomic_DNA"/>
</dbReference>
<keyword evidence="5" id="KW-0378">Hydrolase</keyword>
<proteinExistence type="predicted"/>
<dbReference type="Proteomes" id="UP000266196">
    <property type="component" value="Unassembled WGS sequence"/>
</dbReference>
<evidence type="ECO:0000256" key="14">
    <source>
        <dbReference type="SAM" id="Phobius"/>
    </source>
</evidence>
<evidence type="ECO:0000313" key="17">
    <source>
        <dbReference type="EMBL" id="RHY19436.1"/>
    </source>
</evidence>
<dbReference type="EMBL" id="QUTC01005442">
    <property type="protein sequence ID" value="RHY58077.1"/>
    <property type="molecule type" value="Genomic_DNA"/>
</dbReference>
<evidence type="ECO:0000256" key="2">
    <source>
        <dbReference type="ARBA" id="ARBA00004236"/>
    </source>
</evidence>
<evidence type="ECO:0000313" key="18">
    <source>
        <dbReference type="EMBL" id="RHY58077.1"/>
    </source>
</evidence>
<comment type="caution">
    <text evidence="16">The sequence shown here is derived from an EMBL/GenBank/DDBJ whole genome shotgun (WGS) entry which is preliminary data.</text>
</comment>
<evidence type="ECO:0000313" key="25">
    <source>
        <dbReference type="Proteomes" id="UP000266196"/>
    </source>
</evidence>
<dbReference type="SUPFAM" id="SSF50370">
    <property type="entry name" value="Ricin B-like lectins"/>
    <property type="match status" value="1"/>
</dbReference>
<keyword evidence="6 14" id="KW-0472">Membrane</keyword>
<evidence type="ECO:0000313" key="29">
    <source>
        <dbReference type="Proteomes" id="UP000286510"/>
    </source>
</evidence>
<evidence type="ECO:0000256" key="11">
    <source>
        <dbReference type="ARBA" id="ARBA00037649"/>
    </source>
</evidence>
<dbReference type="EMBL" id="QUTA01004520">
    <property type="protein sequence ID" value="RHY19436.1"/>
    <property type="molecule type" value="Genomic_DNA"/>
</dbReference>
<dbReference type="Proteomes" id="UP000265427">
    <property type="component" value="Unassembled WGS sequence"/>
</dbReference>
<evidence type="ECO:0000256" key="5">
    <source>
        <dbReference type="ARBA" id="ARBA00022801"/>
    </source>
</evidence>
<feature type="domain" description="Ricin B lectin" evidence="15">
    <location>
        <begin position="360"/>
        <end position="493"/>
    </location>
</feature>
<evidence type="ECO:0000259" key="15">
    <source>
        <dbReference type="SMART" id="SM00458"/>
    </source>
</evidence>
<dbReference type="EMBL" id="QUTF01011616">
    <property type="protein sequence ID" value="RHZ27729.1"/>
    <property type="molecule type" value="Genomic_DNA"/>
</dbReference>
<keyword evidence="10" id="KW-0624">Polysaccharide degradation</keyword>
<evidence type="ECO:0000256" key="13">
    <source>
        <dbReference type="ARBA" id="ARBA00043078"/>
    </source>
</evidence>
<dbReference type="Proteomes" id="UP000266239">
    <property type="component" value="Unassembled WGS sequence"/>
</dbReference>
<organism evidence="16 23">
    <name type="scientific">Aphanomyces astaci</name>
    <name type="common">Crayfish plague agent</name>
    <dbReference type="NCBI Taxonomy" id="112090"/>
    <lineage>
        <taxon>Eukaryota</taxon>
        <taxon>Sar</taxon>
        <taxon>Stramenopiles</taxon>
        <taxon>Oomycota</taxon>
        <taxon>Saprolegniomycetes</taxon>
        <taxon>Saprolegniales</taxon>
        <taxon>Verrucalvaceae</taxon>
        <taxon>Aphanomyces</taxon>
    </lineage>
</organism>
<dbReference type="EMBL" id="QUSZ01004232">
    <property type="protein sequence ID" value="RHY15290.1"/>
    <property type="molecule type" value="Genomic_DNA"/>
</dbReference>
<dbReference type="Pfam" id="PF00652">
    <property type="entry name" value="Ricin_B_lectin"/>
    <property type="match status" value="1"/>
</dbReference>
<dbReference type="EMBL" id="QUTD01005062">
    <property type="protein sequence ID" value="RHY64372.1"/>
    <property type="molecule type" value="Genomic_DNA"/>
</dbReference>
<evidence type="ECO:0000256" key="12">
    <source>
        <dbReference type="ARBA" id="ARBA00042373"/>
    </source>
</evidence>
<dbReference type="PANTHER" id="PTHR16631">
    <property type="entry name" value="GLUCAN 1,3-BETA-GLUCOSIDASE"/>
    <property type="match status" value="1"/>
</dbReference>
<dbReference type="EC" id="3.2.1.39" evidence="3"/>
<keyword evidence="9" id="KW-0961">Cell wall biogenesis/degradation</keyword>
<evidence type="ECO:0000256" key="3">
    <source>
        <dbReference type="ARBA" id="ARBA00012780"/>
    </source>
</evidence>
<dbReference type="VEuPathDB" id="FungiDB:H257_12653"/>
<evidence type="ECO:0000313" key="21">
    <source>
        <dbReference type="EMBL" id="RHZ27729.1"/>
    </source>
</evidence>
<keyword evidence="14" id="KW-1133">Transmembrane helix</keyword>
<dbReference type="InterPro" id="IPR050732">
    <property type="entry name" value="Beta-glucan_modifiers"/>
</dbReference>
<feature type="transmembrane region" description="Helical" evidence="14">
    <location>
        <begin position="54"/>
        <end position="77"/>
    </location>
</feature>
<dbReference type="GO" id="GO:0000272">
    <property type="term" value="P:polysaccharide catabolic process"/>
    <property type="evidence" value="ECO:0007669"/>
    <property type="project" value="UniProtKB-KW"/>
</dbReference>
<dbReference type="Proteomes" id="UP000266643">
    <property type="component" value="Unassembled WGS sequence"/>
</dbReference>
<keyword evidence="4" id="KW-1003">Cell membrane</keyword>
<dbReference type="SMART" id="SM00458">
    <property type="entry name" value="RICIN"/>
    <property type="match status" value="1"/>
</dbReference>
<dbReference type="SUPFAM" id="SSF51445">
    <property type="entry name" value="(Trans)glycosidases"/>
    <property type="match status" value="1"/>
</dbReference>
<evidence type="ECO:0000256" key="6">
    <source>
        <dbReference type="ARBA" id="ARBA00023136"/>
    </source>
</evidence>
<dbReference type="InterPro" id="IPR000772">
    <property type="entry name" value="Ricin_B_lectin"/>
</dbReference>
<dbReference type="AlphaFoldDB" id="A0A397B500"/>
<evidence type="ECO:0000313" key="22">
    <source>
        <dbReference type="EMBL" id="RHZ39816.1"/>
    </source>
</evidence>
<dbReference type="PANTHER" id="PTHR16631:SF17">
    <property type="entry name" value="GLUCAN ENDO-1,3-BETA-GLUCOSIDASE BTGC"/>
    <property type="match status" value="1"/>
</dbReference>
<evidence type="ECO:0000256" key="1">
    <source>
        <dbReference type="ARBA" id="ARBA00000382"/>
    </source>
</evidence>
<dbReference type="GO" id="GO:0005886">
    <property type="term" value="C:plasma membrane"/>
    <property type="evidence" value="ECO:0007669"/>
    <property type="project" value="UniProtKB-SubCell"/>
</dbReference>
<dbReference type="Gene3D" id="3.20.20.80">
    <property type="entry name" value="Glycosidases"/>
    <property type="match status" value="1"/>
</dbReference>
<protein>
    <recommendedName>
        <fullName evidence="3">glucan endo-1,3-beta-D-glucosidase</fullName>
        <ecNumber evidence="3">3.2.1.39</ecNumber>
    </recommendedName>
    <alternativeName>
        <fullName evidence="13">Endo-1,3-beta-glucanase btgC</fullName>
    </alternativeName>
    <alternativeName>
        <fullName evidence="12">Laminarinase btgC</fullName>
    </alternativeName>
</protein>
<sequence>MTAAATLSTDTSDVVCPATPSMSSPDVDYSMATDNVEIADTATTTTSSSSKRKILLAVTATAALVVVGVVVALVSSFQAPTTTSISVGAAGDVSVCYDSYNSYTAGNIEYHFKRIKERFSGVRTYQTQGLRNHIDVAAETGLVIYAGVWLKNDQWFKDMQAALDGARRHPNSVKAILVGNEELLGGEYNQWFVLEKVRHMRKMLNDAGLWYIKVGSVQTDGDWLNSGSELAKECDVMGVNIHPFFGASDNSKLNPVEDLNVRWIQMVNRFGGKVVLTETGWPTSGGTVNGHVPSMHMAKKYMLDVNAWAKRGNGGDTPAYFMFHDNNGKWVDYEKSFGLAWDNGFWKFDFNTVDPAKDYKGIVFFNRPNEKVLGAQWNNMAVDTHTRWGWSWKDDFPSIWSVWETKWQIVTWDAANKRDLCLDAYEPKRGGAVHLWPCDANNGNQKWKYDRGTQQIRHLTHHGLCLDMRQAEGGPLHLWDCLDHEKLQKFEWWVI</sequence>
<dbReference type="InterPro" id="IPR035992">
    <property type="entry name" value="Ricin_B-like_lectins"/>
</dbReference>
<evidence type="ECO:0000256" key="8">
    <source>
        <dbReference type="ARBA" id="ARBA00023277"/>
    </source>
</evidence>
<dbReference type="GO" id="GO:0071555">
    <property type="term" value="P:cell wall organization"/>
    <property type="evidence" value="ECO:0007669"/>
    <property type="project" value="UniProtKB-KW"/>
</dbReference>
<evidence type="ECO:0000313" key="16">
    <source>
        <dbReference type="EMBL" id="RHY15290.1"/>
    </source>
</evidence>
<keyword evidence="7" id="KW-0325">Glycoprotein</keyword>
<reference evidence="23 24" key="1">
    <citation type="submission" date="2018-08" db="EMBL/GenBank/DDBJ databases">
        <title>Aphanomyces genome sequencing and annotation.</title>
        <authorList>
            <person name="Minardi D."/>
            <person name="Oidtmann B."/>
            <person name="Van Der Giezen M."/>
            <person name="Studholme D.J."/>
        </authorList>
    </citation>
    <scope>NUCLEOTIDE SEQUENCE [LARGE SCALE GENOMIC DNA]</scope>
    <source>
        <strain evidence="22 25">197901</strain>
        <strain evidence="19 27">D2</strain>
        <strain evidence="21 29">FDL457</strain>
        <strain evidence="16 23">Kv</strain>
        <strain evidence="18 24">SA</strain>
        <strain evidence="20 28">Si</strain>
        <strain evidence="17 26">Yx</strain>
    </source>
</reference>
<accession>A0A397B500</accession>
<dbReference type="PROSITE" id="PS50231">
    <property type="entry name" value="RICIN_B_LECTIN"/>
    <property type="match status" value="1"/>
</dbReference>
<name>A0A397B500_APHAT</name>
<comment type="catalytic activity">
    <reaction evidence="1">
        <text>Hydrolysis of (1-&gt;3)-beta-D-glucosidic linkages in (1-&gt;3)-beta-D-glucans.</text>
        <dbReference type="EC" id="3.2.1.39"/>
    </reaction>
</comment>
<evidence type="ECO:0000313" key="26">
    <source>
        <dbReference type="Proteomes" id="UP000266239"/>
    </source>
</evidence>
<dbReference type="GO" id="GO:0042973">
    <property type="term" value="F:glucan endo-1,3-beta-D-glucosidase activity"/>
    <property type="evidence" value="ECO:0007669"/>
    <property type="project" value="UniProtKB-EC"/>
</dbReference>
<evidence type="ECO:0000313" key="23">
    <source>
        <dbReference type="Proteomes" id="UP000265427"/>
    </source>
</evidence>
<dbReference type="InterPro" id="IPR017853">
    <property type="entry name" value="GH"/>
</dbReference>
<evidence type="ECO:0000256" key="7">
    <source>
        <dbReference type="ARBA" id="ARBA00023180"/>
    </source>
</evidence>
<dbReference type="Proteomes" id="UP000265716">
    <property type="component" value="Unassembled WGS sequence"/>
</dbReference>
<evidence type="ECO:0000256" key="9">
    <source>
        <dbReference type="ARBA" id="ARBA00023316"/>
    </source>
</evidence>
<dbReference type="EMBL" id="QUTB01002960">
    <property type="protein sequence ID" value="RHY70418.1"/>
    <property type="molecule type" value="Genomic_DNA"/>
</dbReference>